<keyword evidence="1" id="KW-1133">Transmembrane helix</keyword>
<protein>
    <submittedName>
        <fullName evidence="2">Uncharacterized protein</fullName>
    </submittedName>
</protein>
<feature type="transmembrane region" description="Helical" evidence="1">
    <location>
        <begin position="121"/>
        <end position="143"/>
    </location>
</feature>
<feature type="transmembrane region" description="Helical" evidence="1">
    <location>
        <begin position="7"/>
        <end position="28"/>
    </location>
</feature>
<reference evidence="2 3" key="1">
    <citation type="journal article" date="2015" name="Genome Announc.">
        <title>Expanding the biotechnology potential of lactobacilli through comparative genomics of 213 strains and associated genera.</title>
        <authorList>
            <person name="Sun Z."/>
            <person name="Harris H.M."/>
            <person name="McCann A."/>
            <person name="Guo C."/>
            <person name="Argimon S."/>
            <person name="Zhang W."/>
            <person name="Yang X."/>
            <person name="Jeffery I.B."/>
            <person name="Cooney J.C."/>
            <person name="Kagawa T.F."/>
            <person name="Liu W."/>
            <person name="Song Y."/>
            <person name="Salvetti E."/>
            <person name="Wrobel A."/>
            <person name="Rasinkangas P."/>
            <person name="Parkhill J."/>
            <person name="Rea M.C."/>
            <person name="O'Sullivan O."/>
            <person name="Ritari J."/>
            <person name="Douillard F.P."/>
            <person name="Paul Ross R."/>
            <person name="Yang R."/>
            <person name="Briner A.E."/>
            <person name="Felis G.E."/>
            <person name="de Vos W.M."/>
            <person name="Barrangou R."/>
            <person name="Klaenhammer T.R."/>
            <person name="Caufield P.W."/>
            <person name="Cui Y."/>
            <person name="Zhang H."/>
            <person name="O'Toole P.W."/>
        </authorList>
    </citation>
    <scope>NUCLEOTIDE SEQUENCE [LARGE SCALE GENOMIC DNA]</scope>
    <source>
        <strain evidence="2 3">DSM 14340</strain>
    </source>
</reference>
<dbReference type="EMBL" id="AZEX01000047">
    <property type="protein sequence ID" value="KRL59411.1"/>
    <property type="molecule type" value="Genomic_DNA"/>
</dbReference>
<feature type="transmembrane region" description="Helical" evidence="1">
    <location>
        <begin position="53"/>
        <end position="74"/>
    </location>
</feature>
<keyword evidence="1" id="KW-0472">Membrane</keyword>
<dbReference type="Proteomes" id="UP000051264">
    <property type="component" value="Unassembled WGS sequence"/>
</dbReference>
<dbReference type="PATRIC" id="fig|1423747.3.peg.1692"/>
<evidence type="ECO:0000256" key="1">
    <source>
        <dbReference type="SAM" id="Phobius"/>
    </source>
</evidence>
<feature type="transmembrane region" description="Helical" evidence="1">
    <location>
        <begin position="95"/>
        <end position="115"/>
    </location>
</feature>
<evidence type="ECO:0000313" key="3">
    <source>
        <dbReference type="Proteomes" id="UP000051264"/>
    </source>
</evidence>
<gene>
    <name evidence="2" type="ORF">FC69_GL001664</name>
</gene>
<evidence type="ECO:0000313" key="2">
    <source>
        <dbReference type="EMBL" id="KRL59411.1"/>
    </source>
</evidence>
<organism evidence="2 3">
    <name type="scientific">Latilactobacillus fuchuensis DSM 14340 = JCM 11249</name>
    <dbReference type="NCBI Taxonomy" id="1423747"/>
    <lineage>
        <taxon>Bacteria</taxon>
        <taxon>Bacillati</taxon>
        <taxon>Bacillota</taxon>
        <taxon>Bacilli</taxon>
        <taxon>Lactobacillales</taxon>
        <taxon>Lactobacillaceae</taxon>
        <taxon>Latilactobacillus</taxon>
    </lineage>
</organism>
<keyword evidence="1" id="KW-0812">Transmembrane</keyword>
<dbReference type="AlphaFoldDB" id="A0A0R1S0H0"/>
<accession>A0A0R1S0H0</accession>
<proteinExistence type="predicted"/>
<sequence length="153" mass="17218">MEQVRTIKIIILNTIIQLSILVAGQAHLSSRLPMHVDFNGQITTTIANQTHPFLHSAALLVMFALIAIFLILTSTVIQSRFNATLLNINALISRLCQLTAVFITIMAWLFLATMLSGHVQLWLMLTNYLYTLGLLIVVGQWLYQLMQINHSSK</sequence>
<comment type="caution">
    <text evidence="2">The sequence shown here is derived from an EMBL/GenBank/DDBJ whole genome shotgun (WGS) entry which is preliminary data.</text>
</comment>
<name>A0A0R1S0H0_9LACO</name>